<proteinExistence type="predicted"/>
<evidence type="ECO:0000313" key="3">
    <source>
        <dbReference type="Proteomes" id="UP000648663"/>
    </source>
</evidence>
<reference evidence="3" key="1">
    <citation type="journal article" date="2019" name="Int. J. Syst. Evol. Microbiol.">
        <title>The Global Catalogue of Microorganisms (GCM) 10K type strain sequencing project: providing services to taxonomists for standard genome sequencing and annotation.</title>
        <authorList>
            <consortium name="The Broad Institute Genomics Platform"/>
            <consortium name="The Broad Institute Genome Sequencing Center for Infectious Disease"/>
            <person name="Wu L."/>
            <person name="Ma J."/>
        </authorList>
    </citation>
    <scope>NUCLEOTIDE SEQUENCE [LARGE SCALE GENOMIC DNA]</scope>
    <source>
        <strain evidence="3">CGMCC 4.5581</strain>
    </source>
</reference>
<keyword evidence="1" id="KW-0812">Transmembrane</keyword>
<feature type="transmembrane region" description="Helical" evidence="1">
    <location>
        <begin position="25"/>
        <end position="44"/>
    </location>
</feature>
<evidence type="ECO:0000256" key="1">
    <source>
        <dbReference type="SAM" id="Phobius"/>
    </source>
</evidence>
<organism evidence="2 3">
    <name type="scientific">Modestobacter marinus</name>
    <dbReference type="NCBI Taxonomy" id="477641"/>
    <lineage>
        <taxon>Bacteria</taxon>
        <taxon>Bacillati</taxon>
        <taxon>Actinomycetota</taxon>
        <taxon>Actinomycetes</taxon>
        <taxon>Geodermatophilales</taxon>
        <taxon>Geodermatophilaceae</taxon>
        <taxon>Modestobacter</taxon>
    </lineage>
</organism>
<keyword evidence="1" id="KW-0472">Membrane</keyword>
<gene>
    <name evidence="2" type="ORF">GCM10011589_44490</name>
</gene>
<protein>
    <submittedName>
        <fullName evidence="2">Uncharacterized protein</fullName>
    </submittedName>
</protein>
<feature type="transmembrane region" description="Helical" evidence="1">
    <location>
        <begin position="51"/>
        <end position="68"/>
    </location>
</feature>
<comment type="caution">
    <text evidence="2">The sequence shown here is derived from an EMBL/GenBank/DDBJ whole genome shotgun (WGS) entry which is preliminary data.</text>
</comment>
<keyword evidence="1" id="KW-1133">Transmembrane helix</keyword>
<dbReference type="EMBL" id="BMMI01000011">
    <property type="protein sequence ID" value="GGL83165.1"/>
    <property type="molecule type" value="Genomic_DNA"/>
</dbReference>
<evidence type="ECO:0000313" key="2">
    <source>
        <dbReference type="EMBL" id="GGL83165.1"/>
    </source>
</evidence>
<feature type="transmembrane region" description="Helical" evidence="1">
    <location>
        <begin position="80"/>
        <end position="103"/>
    </location>
</feature>
<keyword evidence="3" id="KW-1185">Reference proteome</keyword>
<feature type="transmembrane region" description="Helical" evidence="1">
    <location>
        <begin position="112"/>
        <end position="130"/>
    </location>
</feature>
<sequence length="156" mass="16397">MPPTYGDTAVAVHGELTWSPPPRPLVWWPLYLLIPVAGRLAGLVPRSARPLTLLLAAAVTSAAWHVTATPQPGLTVTDRVLATGAALLPTLVAVAVTVTGVAVRAARRDENLLAAMLAAVVGFMLLIQGFRTWTCCGARTSSPGDPSGWRTRRSPS</sequence>
<accession>A0ABQ2GAF6</accession>
<name>A0ABQ2GAF6_9ACTN</name>
<dbReference type="Proteomes" id="UP000648663">
    <property type="component" value="Unassembled WGS sequence"/>
</dbReference>